<accession>A0A955I852</accession>
<dbReference type="SUPFAM" id="SSF103473">
    <property type="entry name" value="MFS general substrate transporter"/>
    <property type="match status" value="2"/>
</dbReference>
<dbReference type="Pfam" id="PF07690">
    <property type="entry name" value="MFS_1"/>
    <property type="match status" value="1"/>
</dbReference>
<reference evidence="2" key="1">
    <citation type="submission" date="2020-04" db="EMBL/GenBank/DDBJ databases">
        <authorList>
            <person name="Zhang T."/>
        </authorList>
    </citation>
    <scope>NUCLEOTIDE SEQUENCE</scope>
    <source>
        <strain evidence="2">HKST-UBA15</strain>
    </source>
</reference>
<evidence type="ECO:0000313" key="3">
    <source>
        <dbReference type="Proteomes" id="UP000745577"/>
    </source>
</evidence>
<proteinExistence type="predicted"/>
<feature type="transmembrane region" description="Helical" evidence="1">
    <location>
        <begin position="232"/>
        <end position="255"/>
    </location>
</feature>
<dbReference type="Proteomes" id="UP000745577">
    <property type="component" value="Unassembled WGS sequence"/>
</dbReference>
<feature type="transmembrane region" description="Helical" evidence="1">
    <location>
        <begin position="275"/>
        <end position="293"/>
    </location>
</feature>
<keyword evidence="1" id="KW-0472">Membrane</keyword>
<organism evidence="2 3">
    <name type="scientific">Candidatus Dojkabacteria bacterium</name>
    <dbReference type="NCBI Taxonomy" id="2099670"/>
    <lineage>
        <taxon>Bacteria</taxon>
        <taxon>Candidatus Dojkabacteria</taxon>
    </lineage>
</organism>
<evidence type="ECO:0000313" key="2">
    <source>
        <dbReference type="EMBL" id="MCA9379679.1"/>
    </source>
</evidence>
<dbReference type="AlphaFoldDB" id="A0A955I852"/>
<feature type="transmembrane region" description="Helical" evidence="1">
    <location>
        <begin position="70"/>
        <end position="88"/>
    </location>
</feature>
<feature type="transmembrane region" description="Helical" evidence="1">
    <location>
        <begin position="130"/>
        <end position="149"/>
    </location>
</feature>
<feature type="transmembrane region" description="Helical" evidence="1">
    <location>
        <begin position="155"/>
        <end position="175"/>
    </location>
</feature>
<dbReference type="EMBL" id="JAGQLL010000006">
    <property type="protein sequence ID" value="MCA9379679.1"/>
    <property type="molecule type" value="Genomic_DNA"/>
</dbReference>
<keyword evidence="1" id="KW-0812">Transmembrane</keyword>
<feature type="transmembrane region" description="Helical" evidence="1">
    <location>
        <begin position="12"/>
        <end position="30"/>
    </location>
</feature>
<protein>
    <submittedName>
        <fullName evidence="2">MFS transporter</fullName>
    </submittedName>
</protein>
<dbReference type="GO" id="GO:0022857">
    <property type="term" value="F:transmembrane transporter activity"/>
    <property type="evidence" value="ECO:0007669"/>
    <property type="project" value="InterPro"/>
</dbReference>
<gene>
    <name evidence="2" type="ORF">KC675_00715</name>
</gene>
<name>A0A955I852_9BACT</name>
<sequence length="370" mass="41971">MKHFTYFTITNSLLLLLFGLTNTFGIAYLYKRSEGSFLLSIGLIILIRILYIIILPTGTKLVGRIGTRSSVIVFMILLLLSNASLILVDSSIFFLYLWIILSAVAYIFFFIPTALFTSKYTETKTRGIQMGRISSTILFATAFAPLITGEVLDRYSITGFVLLLALIIIISLFFVPKLKNIHFDYLGGLKKFRFNKSLLRGSWIEACHYSTRNLGIFWSLYIFIFFDENYKKFGLLLTAITLFSAFVNIIVGKYLNQHNKKDIIKTQAIFSPFSWIFRILAVNPLSIFFADAFHSLNGYIRESAIESTAFDLMSRDGHKEILDEKFVVREIIINIGIILTLSAGVILTMLFGIKSSFILGIIISLGYLLI</sequence>
<dbReference type="InterPro" id="IPR011701">
    <property type="entry name" value="MFS"/>
</dbReference>
<evidence type="ECO:0000256" key="1">
    <source>
        <dbReference type="SAM" id="Phobius"/>
    </source>
</evidence>
<feature type="transmembrane region" description="Helical" evidence="1">
    <location>
        <begin position="36"/>
        <end position="58"/>
    </location>
</feature>
<feature type="transmembrane region" description="Helical" evidence="1">
    <location>
        <begin position="94"/>
        <end position="118"/>
    </location>
</feature>
<dbReference type="InterPro" id="IPR036259">
    <property type="entry name" value="MFS_trans_sf"/>
</dbReference>
<keyword evidence="1" id="KW-1133">Transmembrane helix</keyword>
<reference evidence="2" key="2">
    <citation type="journal article" date="2021" name="Microbiome">
        <title>Successional dynamics and alternative stable states in a saline activated sludge microbial community over 9 years.</title>
        <authorList>
            <person name="Wang Y."/>
            <person name="Ye J."/>
            <person name="Ju F."/>
            <person name="Liu L."/>
            <person name="Boyd J.A."/>
            <person name="Deng Y."/>
            <person name="Parks D.H."/>
            <person name="Jiang X."/>
            <person name="Yin X."/>
            <person name="Woodcroft B.J."/>
            <person name="Tyson G.W."/>
            <person name="Hugenholtz P."/>
            <person name="Polz M.F."/>
            <person name="Zhang T."/>
        </authorList>
    </citation>
    <scope>NUCLEOTIDE SEQUENCE</scope>
    <source>
        <strain evidence="2">HKST-UBA15</strain>
    </source>
</reference>
<dbReference type="Gene3D" id="1.20.1250.20">
    <property type="entry name" value="MFS general substrate transporter like domains"/>
    <property type="match status" value="1"/>
</dbReference>
<comment type="caution">
    <text evidence="2">The sequence shown here is derived from an EMBL/GenBank/DDBJ whole genome shotgun (WGS) entry which is preliminary data.</text>
</comment>
<feature type="transmembrane region" description="Helical" evidence="1">
    <location>
        <begin position="331"/>
        <end position="353"/>
    </location>
</feature>